<protein>
    <submittedName>
        <fullName evidence="3">Uncharacterized protein</fullName>
    </submittedName>
</protein>
<organism evidence="3 5">
    <name type="scientific">Eisenbergiella massiliensis</name>
    <dbReference type="NCBI Taxonomy" id="1720294"/>
    <lineage>
        <taxon>Bacteria</taxon>
        <taxon>Bacillati</taxon>
        <taxon>Bacillota</taxon>
        <taxon>Clostridia</taxon>
        <taxon>Lachnospirales</taxon>
        <taxon>Lachnospiraceae</taxon>
        <taxon>Eisenbergiella</taxon>
    </lineage>
</organism>
<name>A0A3E3HXR7_9FIRM</name>
<evidence type="ECO:0000313" key="6">
    <source>
        <dbReference type="Proteomes" id="UP000261166"/>
    </source>
</evidence>
<dbReference type="AlphaFoldDB" id="A0A3E3HXR7"/>
<dbReference type="Proteomes" id="UP000260812">
    <property type="component" value="Unassembled WGS sequence"/>
</dbReference>
<proteinExistence type="predicted"/>
<dbReference type="OrthoDB" id="1856599at2"/>
<sequence>MGEQEHLKEFFKLLSQNGQQQEASEFSSLVTQLNQMEKQYTAVLSELKAVREQLESIQDNGIKATVTKSVSSAQQKVEQAKDQLGHIRTSLSDMVKQTLAAVKQHGISALNKAADFMGIKAALNDMRDNLNASISDTQKSIDRINAVGSELHALNEHGKNLGRALIGKEAAELTQRNEDKGVLAAIAKPLKKSKAMLEGMEKGVTRALQSIDRLEKAAARGKEEKPSVREGLKAAKQQESKEKPPTPSKKHEVSL</sequence>
<dbReference type="InterPro" id="IPR046656">
    <property type="entry name" value="DUF6674"/>
</dbReference>
<dbReference type="Pfam" id="PF20379">
    <property type="entry name" value="DUF6674"/>
    <property type="match status" value="1"/>
</dbReference>
<evidence type="ECO:0000256" key="1">
    <source>
        <dbReference type="SAM" id="Coils"/>
    </source>
</evidence>
<dbReference type="Proteomes" id="UP000261166">
    <property type="component" value="Unassembled WGS sequence"/>
</dbReference>
<gene>
    <name evidence="4" type="ORF">DWY69_16080</name>
    <name evidence="3" type="ORF">DXC51_23620</name>
</gene>
<evidence type="ECO:0000313" key="3">
    <source>
        <dbReference type="EMBL" id="RGE56634.1"/>
    </source>
</evidence>
<dbReference type="EMBL" id="QVLV01000023">
    <property type="protein sequence ID" value="RGE56634.1"/>
    <property type="molecule type" value="Genomic_DNA"/>
</dbReference>
<evidence type="ECO:0000256" key="2">
    <source>
        <dbReference type="SAM" id="MobiDB-lite"/>
    </source>
</evidence>
<keyword evidence="5" id="KW-1185">Reference proteome</keyword>
<dbReference type="EMBL" id="QVLU01000014">
    <property type="protein sequence ID" value="RGE70794.1"/>
    <property type="molecule type" value="Genomic_DNA"/>
</dbReference>
<accession>A0A3E3HXR7</accession>
<feature type="region of interest" description="Disordered" evidence="2">
    <location>
        <begin position="217"/>
        <end position="255"/>
    </location>
</feature>
<evidence type="ECO:0000313" key="4">
    <source>
        <dbReference type="EMBL" id="RGE70794.1"/>
    </source>
</evidence>
<evidence type="ECO:0000313" key="5">
    <source>
        <dbReference type="Proteomes" id="UP000260812"/>
    </source>
</evidence>
<feature type="coiled-coil region" evidence="1">
    <location>
        <begin position="33"/>
        <end position="83"/>
    </location>
</feature>
<reference evidence="3 6" key="1">
    <citation type="submission" date="2018-08" db="EMBL/GenBank/DDBJ databases">
        <title>A genome reference for cultivated species of the human gut microbiota.</title>
        <authorList>
            <person name="Zou Y."/>
            <person name="Xue W."/>
            <person name="Luo G."/>
        </authorList>
    </citation>
    <scope>NUCLEOTIDE SEQUENCE [LARGE SCALE GENOMIC DNA]</scope>
    <source>
        <strain evidence="4 6">AF26-4BH</strain>
        <strain evidence="3">TF05-5AC</strain>
    </source>
</reference>
<keyword evidence="1" id="KW-0175">Coiled coil</keyword>
<comment type="caution">
    <text evidence="3">The sequence shown here is derived from an EMBL/GenBank/DDBJ whole genome shotgun (WGS) entry which is preliminary data.</text>
</comment>